<protein>
    <submittedName>
        <fullName evidence="1">Uncharacterized protein</fullName>
    </submittedName>
</protein>
<dbReference type="EMBL" id="JANVFS010000002">
    <property type="protein sequence ID" value="KAJ4494877.1"/>
    <property type="molecule type" value="Genomic_DNA"/>
</dbReference>
<sequence>MSGIGNYSCERMSVVLPDTLPDIVLGSLSDEDLDAIANTCQWGSEQVMNFRNRAYKIENVMRPFFNMSELGHFQWLQYQIKSEGRTGMVIVKSVAEQLFTRRDEVTVLDVCCKYTHCGQVGTWLMSQGYDFSPDHHQSDTYEKEYKKVVDILHNTENECEKKFLVMWGGNEDIPSVQDGTRNGFTLIHEPPLEATTDPYSELSMVNGRAVGDSRCAKIEVEYFGPGDAPEDYIEVNSWRMKYEFADDQNRTGTYNRVEAQSVQLKRGKYEYAVAPAEVSYLRREYRRARAKDRLLITLSTRDDVTQTIMKNSLYRHEGIVSDIAARHILNEMIRLAETEGILKRLCPQLATEIYDFLAEVGRLYCATVISLPKVIRPYQRQPHLEINIRVRYPMWKRLDVCRFNDKVAVFMNDDIRFWFEWEYDEF</sequence>
<reference evidence="1" key="1">
    <citation type="submission" date="2022-08" db="EMBL/GenBank/DDBJ databases">
        <authorList>
            <consortium name="DOE Joint Genome Institute"/>
            <person name="Min B."/>
            <person name="Riley R."/>
            <person name="Sierra-Patev S."/>
            <person name="Naranjo-Ortiz M."/>
            <person name="Looney B."/>
            <person name="Konkel Z."/>
            <person name="Slot J.C."/>
            <person name="Sakamoto Y."/>
            <person name="Steenwyk J.L."/>
            <person name="Rokas A."/>
            <person name="Carro J."/>
            <person name="Camarero S."/>
            <person name="Ferreira P."/>
            <person name="Molpeceres G."/>
            <person name="Ruiz-Duenas F.J."/>
            <person name="Serrano A."/>
            <person name="Henrissat B."/>
            <person name="Drula E."/>
            <person name="Hughes K.W."/>
            <person name="Mata J.L."/>
            <person name="Ishikawa N.K."/>
            <person name="Vargas-Isla R."/>
            <person name="Ushijima S."/>
            <person name="Smith C.A."/>
            <person name="Ahrendt S."/>
            <person name="Andreopoulos W."/>
            <person name="He G."/>
            <person name="Labutti K."/>
            <person name="Lipzen A."/>
            <person name="Ng V."/>
            <person name="Sandor L."/>
            <person name="Barry K."/>
            <person name="Martinez A.T."/>
            <person name="Xiao Y."/>
            <person name="Gibbons J.G."/>
            <person name="Terashima K."/>
            <person name="Hibbett D.S."/>
            <person name="Grigoriev I.V."/>
        </authorList>
    </citation>
    <scope>NUCLEOTIDE SEQUENCE</scope>
    <source>
        <strain evidence="1">Sp2 HRB7682 ss15</strain>
    </source>
</reference>
<evidence type="ECO:0000313" key="1">
    <source>
        <dbReference type="EMBL" id="KAJ4494877.1"/>
    </source>
</evidence>
<evidence type="ECO:0000313" key="2">
    <source>
        <dbReference type="Proteomes" id="UP001150238"/>
    </source>
</evidence>
<reference evidence="1" key="2">
    <citation type="journal article" date="2023" name="Proc. Natl. Acad. Sci. U.S.A.">
        <title>A global phylogenomic analysis of the shiitake genus Lentinula.</title>
        <authorList>
            <person name="Sierra-Patev S."/>
            <person name="Min B."/>
            <person name="Naranjo-Ortiz M."/>
            <person name="Looney B."/>
            <person name="Konkel Z."/>
            <person name="Slot J.C."/>
            <person name="Sakamoto Y."/>
            <person name="Steenwyk J.L."/>
            <person name="Rokas A."/>
            <person name="Carro J."/>
            <person name="Camarero S."/>
            <person name="Ferreira P."/>
            <person name="Molpeceres G."/>
            <person name="Ruiz-Duenas F.J."/>
            <person name="Serrano A."/>
            <person name="Henrissat B."/>
            <person name="Drula E."/>
            <person name="Hughes K.W."/>
            <person name="Mata J.L."/>
            <person name="Ishikawa N.K."/>
            <person name="Vargas-Isla R."/>
            <person name="Ushijima S."/>
            <person name="Smith C.A."/>
            <person name="Donoghue J."/>
            <person name="Ahrendt S."/>
            <person name="Andreopoulos W."/>
            <person name="He G."/>
            <person name="LaButti K."/>
            <person name="Lipzen A."/>
            <person name="Ng V."/>
            <person name="Riley R."/>
            <person name="Sandor L."/>
            <person name="Barry K."/>
            <person name="Martinez A.T."/>
            <person name="Xiao Y."/>
            <person name="Gibbons J.G."/>
            <person name="Terashima K."/>
            <person name="Grigoriev I.V."/>
            <person name="Hibbett D."/>
        </authorList>
    </citation>
    <scope>NUCLEOTIDE SEQUENCE</scope>
    <source>
        <strain evidence="1">Sp2 HRB7682 ss15</strain>
    </source>
</reference>
<gene>
    <name evidence="1" type="ORF">C8J55DRAFT_545836</name>
</gene>
<accession>A0A9W9E0Z0</accession>
<name>A0A9W9E0Z0_9AGAR</name>
<dbReference type="AlphaFoldDB" id="A0A9W9E0Z0"/>
<dbReference type="Proteomes" id="UP001150238">
    <property type="component" value="Unassembled WGS sequence"/>
</dbReference>
<comment type="caution">
    <text evidence="1">The sequence shown here is derived from an EMBL/GenBank/DDBJ whole genome shotgun (WGS) entry which is preliminary data.</text>
</comment>
<organism evidence="1 2">
    <name type="scientific">Lentinula lateritia</name>
    <dbReference type="NCBI Taxonomy" id="40482"/>
    <lineage>
        <taxon>Eukaryota</taxon>
        <taxon>Fungi</taxon>
        <taxon>Dikarya</taxon>
        <taxon>Basidiomycota</taxon>
        <taxon>Agaricomycotina</taxon>
        <taxon>Agaricomycetes</taxon>
        <taxon>Agaricomycetidae</taxon>
        <taxon>Agaricales</taxon>
        <taxon>Marasmiineae</taxon>
        <taxon>Omphalotaceae</taxon>
        <taxon>Lentinula</taxon>
    </lineage>
</organism>
<proteinExistence type="predicted"/>